<dbReference type="EMBL" id="JAUCMV010000005">
    <property type="protein sequence ID" value="KAK0400250.1"/>
    <property type="molecule type" value="Genomic_DNA"/>
</dbReference>
<dbReference type="AlphaFoldDB" id="A0AA39LKB3"/>
<comment type="caution">
    <text evidence="5">The sequence shown here is derived from an EMBL/GenBank/DDBJ whole genome shotgun (WGS) entry which is preliminary data.</text>
</comment>
<proteinExistence type="predicted"/>
<feature type="coiled-coil region" evidence="2">
    <location>
        <begin position="126"/>
        <end position="185"/>
    </location>
</feature>
<sequence length="534" mass="58143">MSSEVRLHDASSVEALLSGISETSKPGNFSRDHLLRVLAYLEGELQAKDIALNALKAERAKSALYQAKYGRLGANDPFLALQRDSVVCAEELDEAAVSNMYESQLSQLEKLISVQRKCQSKSKQALIAAERRHARVIRELEKEKQRSVADAAHGDDLCALLDNERTKLKQQLEYQDKQCKKLKKDLALEAQKLVVEKEKHKKIVLFLINERKQILLKMHELRLKNQSNLYGPPEGGLVDELRKEILSLREERDHLTAQMKHMSMENTGLKEVIRTQEEDLTLIRQNILSNTRQHTESLARVTDDCAIIANKGASTSGIPSHFMPKTSASVPIESKIRLSNSSSFPSSIRSRISSAGVPSSRGTLANPSTRTQATSLITSANVRAQSSTSTMRPSGIQSSAMQSGKVSSNPSSPIKKIPTPTTAQLSNRKPQAVPVRAVGSAKPQHYVKDPEIEQLGAVIESMGAGASAPARSPMVTKRSASLPRHSADNSPSGLPKSVSITKAAPGSSTLSQKNGLLKGFGVGRSLADKSRANS</sequence>
<accession>A0AA39LKB3</accession>
<evidence type="ECO:0000256" key="3">
    <source>
        <dbReference type="SAM" id="MobiDB-lite"/>
    </source>
</evidence>
<dbReference type="Pfam" id="PF09727">
    <property type="entry name" value="CortBP2"/>
    <property type="match status" value="1"/>
</dbReference>
<keyword evidence="1 2" id="KW-0175">Coiled coil</keyword>
<reference evidence="5" key="1">
    <citation type="submission" date="2023-06" db="EMBL/GenBank/DDBJ databases">
        <title>Genomic analysis of the entomopathogenic nematode Steinernema hermaphroditum.</title>
        <authorList>
            <person name="Schwarz E.M."/>
            <person name="Heppert J.K."/>
            <person name="Baniya A."/>
            <person name="Schwartz H.T."/>
            <person name="Tan C.-H."/>
            <person name="Antoshechkin I."/>
            <person name="Sternberg P.W."/>
            <person name="Goodrich-Blair H."/>
            <person name="Dillman A.R."/>
        </authorList>
    </citation>
    <scope>NUCLEOTIDE SEQUENCE</scope>
    <source>
        <strain evidence="5">PS9179</strain>
        <tissue evidence="5">Whole animal</tissue>
    </source>
</reference>
<dbReference type="PANTHER" id="PTHR23166:SF5">
    <property type="entry name" value="CTTNBP2 N-TERMINAL-LIKE PROTEIN"/>
    <property type="match status" value="1"/>
</dbReference>
<name>A0AA39LKB3_9BILA</name>
<feature type="compositionally biased region" description="Polar residues" evidence="3">
    <location>
        <begin position="356"/>
        <end position="406"/>
    </location>
</feature>
<dbReference type="Proteomes" id="UP001175271">
    <property type="component" value="Unassembled WGS sequence"/>
</dbReference>
<dbReference type="PANTHER" id="PTHR23166">
    <property type="entry name" value="FILAMIN/GPBP-INTERACTING PROTEIN"/>
    <property type="match status" value="1"/>
</dbReference>
<feature type="domain" description="Cortactin-binding protein-2 N-terminal" evidence="4">
    <location>
        <begin position="29"/>
        <end position="213"/>
    </location>
</feature>
<gene>
    <name evidence="5" type="ORF">QR680_003422</name>
</gene>
<evidence type="ECO:0000256" key="1">
    <source>
        <dbReference type="ARBA" id="ARBA00023054"/>
    </source>
</evidence>
<feature type="compositionally biased region" description="Low complexity" evidence="3">
    <location>
        <begin position="407"/>
        <end position="422"/>
    </location>
</feature>
<organism evidence="5 6">
    <name type="scientific">Steinernema hermaphroditum</name>
    <dbReference type="NCBI Taxonomy" id="289476"/>
    <lineage>
        <taxon>Eukaryota</taxon>
        <taxon>Metazoa</taxon>
        <taxon>Ecdysozoa</taxon>
        <taxon>Nematoda</taxon>
        <taxon>Chromadorea</taxon>
        <taxon>Rhabditida</taxon>
        <taxon>Tylenchina</taxon>
        <taxon>Panagrolaimomorpha</taxon>
        <taxon>Strongyloidoidea</taxon>
        <taxon>Steinernematidae</taxon>
        <taxon>Steinernema</taxon>
    </lineage>
</organism>
<evidence type="ECO:0000259" key="4">
    <source>
        <dbReference type="Pfam" id="PF09727"/>
    </source>
</evidence>
<protein>
    <recommendedName>
        <fullName evidence="4">Cortactin-binding protein-2 N-terminal domain-containing protein</fullName>
    </recommendedName>
</protein>
<dbReference type="InterPro" id="IPR050719">
    <property type="entry name" value="Cortactin-Actin_Reg"/>
</dbReference>
<feature type="compositionally biased region" description="Low complexity" evidence="3">
    <location>
        <begin position="340"/>
        <end position="354"/>
    </location>
</feature>
<keyword evidence="6" id="KW-1185">Reference proteome</keyword>
<feature type="coiled-coil region" evidence="2">
    <location>
        <begin position="238"/>
        <end position="265"/>
    </location>
</feature>
<feature type="region of interest" description="Disordered" evidence="3">
    <location>
        <begin position="464"/>
        <end position="534"/>
    </location>
</feature>
<evidence type="ECO:0000313" key="6">
    <source>
        <dbReference type="Proteomes" id="UP001175271"/>
    </source>
</evidence>
<feature type="region of interest" description="Disordered" evidence="3">
    <location>
        <begin position="340"/>
        <end position="431"/>
    </location>
</feature>
<dbReference type="InterPro" id="IPR019131">
    <property type="entry name" value="Cortactin-binding_p2_N"/>
</dbReference>
<evidence type="ECO:0000313" key="5">
    <source>
        <dbReference type="EMBL" id="KAK0400250.1"/>
    </source>
</evidence>
<evidence type="ECO:0000256" key="2">
    <source>
        <dbReference type="SAM" id="Coils"/>
    </source>
</evidence>